<dbReference type="RefSeq" id="WP_156712844.1">
    <property type="nucleotide sequence ID" value="NZ_WPHG01000002.1"/>
</dbReference>
<comment type="caution">
    <text evidence="2">The sequence shown here is derived from an EMBL/GenBank/DDBJ whole genome shotgun (WGS) entry which is preliminary data.</text>
</comment>
<dbReference type="AlphaFoldDB" id="A0A844QF88"/>
<feature type="compositionally biased region" description="Basic and acidic residues" evidence="1">
    <location>
        <begin position="254"/>
        <end position="266"/>
    </location>
</feature>
<dbReference type="Proteomes" id="UP000463224">
    <property type="component" value="Unassembled WGS sequence"/>
</dbReference>
<sequence>MDWQAAIDKHRDALRRVLAALVAMAGLGDSHPPLACWSSLPQGERIAGITLPRHRHRAVLRVLRPAEAAVRRLIIVAARGLVVPPPAPRPQKPKPAPTVLRRPGGTGVWIRRGFSHPSGRTIPPPLTLVGRGGDANPDCGLALGAGLRPPPRRLALPLLDPPRRLPRPARPAQSIVPRIWVPGEAAPFALAERRAPSRHDPLDATRLTLRLEALAATLDDLPAAARRFARWRAACAARDARGESPAAPAPAPRGQDRRAADAERNLASRGGDYQRVPRHRNRRVWPLRSGHPPGQSRAERRRPSHEIQTILTDVHGLAFWALEAPDTS</sequence>
<proteinExistence type="predicted"/>
<gene>
    <name evidence="2" type="ORF">GN330_11885</name>
</gene>
<evidence type="ECO:0000313" key="2">
    <source>
        <dbReference type="EMBL" id="MVA97945.1"/>
    </source>
</evidence>
<evidence type="ECO:0000313" key="3">
    <source>
        <dbReference type="Proteomes" id="UP000463224"/>
    </source>
</evidence>
<dbReference type="EMBL" id="WPHG01000002">
    <property type="protein sequence ID" value="MVA97945.1"/>
    <property type="molecule type" value="Genomic_DNA"/>
</dbReference>
<evidence type="ECO:0000256" key="1">
    <source>
        <dbReference type="SAM" id="MobiDB-lite"/>
    </source>
</evidence>
<keyword evidence="3" id="KW-1185">Reference proteome</keyword>
<feature type="compositionally biased region" description="Basic residues" evidence="1">
    <location>
        <begin position="276"/>
        <end position="285"/>
    </location>
</feature>
<accession>A0A844QF88</accession>
<protein>
    <submittedName>
        <fullName evidence="2">Uncharacterized protein</fullName>
    </submittedName>
</protein>
<feature type="region of interest" description="Disordered" evidence="1">
    <location>
        <begin position="237"/>
        <end position="304"/>
    </location>
</feature>
<reference evidence="2 3" key="1">
    <citation type="submission" date="2019-12" db="EMBL/GenBank/DDBJ databases">
        <title>Nitratireductor arenosus sp. nov., Isolated from sea sand, Jeju island, South Korea.</title>
        <authorList>
            <person name="Kim W."/>
        </authorList>
    </citation>
    <scope>NUCLEOTIDE SEQUENCE [LARGE SCALE GENOMIC DNA]</scope>
    <source>
        <strain evidence="2 3">CAU 1489</strain>
    </source>
</reference>
<organism evidence="2 3">
    <name type="scientific">Nitratireductor arenosus</name>
    <dbReference type="NCBI Taxonomy" id="2682096"/>
    <lineage>
        <taxon>Bacteria</taxon>
        <taxon>Pseudomonadati</taxon>
        <taxon>Pseudomonadota</taxon>
        <taxon>Alphaproteobacteria</taxon>
        <taxon>Hyphomicrobiales</taxon>
        <taxon>Phyllobacteriaceae</taxon>
        <taxon>Nitratireductor</taxon>
    </lineage>
</organism>
<name>A0A844QF88_9HYPH</name>